<evidence type="ECO:0000256" key="1">
    <source>
        <dbReference type="PROSITE-ProRule" id="PRU10141"/>
    </source>
</evidence>
<feature type="domain" description="Protein kinase" evidence="2">
    <location>
        <begin position="43"/>
        <end position="397"/>
    </location>
</feature>
<keyword evidence="4" id="KW-1185">Reference proteome</keyword>
<dbReference type="Proteomes" id="UP000297716">
    <property type="component" value="Unassembled WGS sequence"/>
</dbReference>
<dbReference type="PROSITE" id="PS50011">
    <property type="entry name" value="PROTEIN_KINASE_DOM"/>
    <property type="match status" value="1"/>
</dbReference>
<dbReference type="OrthoDB" id="4767558at2759"/>
<accession>A0A4Z0Z6C0</accession>
<dbReference type="Gene3D" id="3.30.200.20">
    <property type="entry name" value="Phosphorylase Kinase, domain 1"/>
    <property type="match status" value="1"/>
</dbReference>
<evidence type="ECO:0000313" key="3">
    <source>
        <dbReference type="EMBL" id="TGJ87151.1"/>
    </source>
</evidence>
<proteinExistence type="predicted"/>
<dbReference type="PROSITE" id="PS00107">
    <property type="entry name" value="PROTEIN_KINASE_ATP"/>
    <property type="match status" value="1"/>
</dbReference>
<dbReference type="GO" id="GO:0005524">
    <property type="term" value="F:ATP binding"/>
    <property type="evidence" value="ECO:0007669"/>
    <property type="project" value="UniProtKB-UniRule"/>
</dbReference>
<comment type="caution">
    <text evidence="3">The sequence shown here is derived from an EMBL/GenBank/DDBJ whole genome shotgun (WGS) entry which is preliminary data.</text>
</comment>
<protein>
    <recommendedName>
        <fullName evidence="2">Protein kinase domain-containing protein</fullName>
    </recommendedName>
</protein>
<evidence type="ECO:0000259" key="2">
    <source>
        <dbReference type="PROSITE" id="PS50011"/>
    </source>
</evidence>
<dbReference type="GO" id="GO:0004672">
    <property type="term" value="F:protein kinase activity"/>
    <property type="evidence" value="ECO:0007669"/>
    <property type="project" value="InterPro"/>
</dbReference>
<keyword evidence="1" id="KW-0547">Nucleotide-binding</keyword>
<organism evidence="3 4">
    <name type="scientific">Xylaria hypoxylon</name>
    <dbReference type="NCBI Taxonomy" id="37992"/>
    <lineage>
        <taxon>Eukaryota</taxon>
        <taxon>Fungi</taxon>
        <taxon>Dikarya</taxon>
        <taxon>Ascomycota</taxon>
        <taxon>Pezizomycotina</taxon>
        <taxon>Sordariomycetes</taxon>
        <taxon>Xylariomycetidae</taxon>
        <taxon>Xylariales</taxon>
        <taxon>Xylariaceae</taxon>
        <taxon>Xylaria</taxon>
    </lineage>
</organism>
<dbReference type="InterPro" id="IPR017441">
    <property type="entry name" value="Protein_kinase_ATP_BS"/>
</dbReference>
<dbReference type="InterPro" id="IPR011009">
    <property type="entry name" value="Kinase-like_dom_sf"/>
</dbReference>
<dbReference type="EMBL" id="SKBN01000017">
    <property type="protein sequence ID" value="TGJ87151.1"/>
    <property type="molecule type" value="Genomic_DNA"/>
</dbReference>
<evidence type="ECO:0000313" key="4">
    <source>
        <dbReference type="Proteomes" id="UP000297716"/>
    </source>
</evidence>
<gene>
    <name evidence="3" type="ORF">E0Z10_g1636</name>
</gene>
<dbReference type="InterPro" id="IPR000719">
    <property type="entry name" value="Prot_kinase_dom"/>
</dbReference>
<name>A0A4Z0Z6C0_9PEZI</name>
<sequence>MNVTPPPPPIVNPSFILTLNNLFAVAQTKELETRNAITTSKTWTFEKTLGYGAYGLTMLLSDRDPLNLRPVRKVVLKRPLMPETGVDDFVREAEALRNLRGHAHIIQLINYTANVGDFRSRGGRLARAFRRVKAAFNNPPVNLFRALSYNHGGPAILSEYLENGSLVRVMERLFDRRDQLPNRILWSWYHCMVSACVALTYKKEGPEGGPLEREKPQANGEHYRLIHNDIAHRNMMVDQCEPMVRQHRLVPKLVMIDFGLARQAIPGDEIRSEQMNLTDINIMMLGLIIPRSAVVHAEDLRLARWNGMITQAACILNDDRLPYLDPDLQMLLAESFKCNDELEPYGRPSLEETFQRTRRGMRKPATSYSEALRILELDETVWMIMQNLIFDADDDDD</sequence>
<dbReference type="Gene3D" id="1.10.510.10">
    <property type="entry name" value="Transferase(Phosphotransferase) domain 1"/>
    <property type="match status" value="1"/>
</dbReference>
<dbReference type="AlphaFoldDB" id="A0A4Z0Z6C0"/>
<feature type="binding site" evidence="1">
    <location>
        <position position="77"/>
    </location>
    <ligand>
        <name>ATP</name>
        <dbReference type="ChEBI" id="CHEBI:30616"/>
    </ligand>
</feature>
<keyword evidence="1" id="KW-0067">ATP-binding</keyword>
<dbReference type="STRING" id="37992.A0A4Z0Z6C0"/>
<reference evidence="3 4" key="1">
    <citation type="submission" date="2019-03" db="EMBL/GenBank/DDBJ databases">
        <title>Draft genome sequence of Xylaria hypoxylon DSM 108379, a ubiquitous saprotrophic-parasitic fungi on hardwood.</title>
        <authorList>
            <person name="Buettner E."/>
            <person name="Leonhardt S."/>
            <person name="Gebauer A.M."/>
            <person name="Liers C."/>
            <person name="Hofrichter M."/>
            <person name="Kellner H."/>
        </authorList>
    </citation>
    <scope>NUCLEOTIDE SEQUENCE [LARGE SCALE GENOMIC DNA]</scope>
    <source>
        <strain evidence="3 4">DSM 108379</strain>
    </source>
</reference>
<dbReference type="SUPFAM" id="SSF56112">
    <property type="entry name" value="Protein kinase-like (PK-like)"/>
    <property type="match status" value="1"/>
</dbReference>